<feature type="domain" description="Thioester reductase (TE)" evidence="3">
    <location>
        <begin position="7"/>
        <end position="80"/>
    </location>
</feature>
<keyword evidence="1" id="KW-0443">Lipid metabolism</keyword>
<evidence type="ECO:0000256" key="2">
    <source>
        <dbReference type="SAM" id="MobiDB-lite"/>
    </source>
</evidence>
<dbReference type="GO" id="GO:0010345">
    <property type="term" value="P:suberin biosynthetic process"/>
    <property type="evidence" value="ECO:0007669"/>
    <property type="project" value="TreeGrafter"/>
</dbReference>
<dbReference type="InterPro" id="IPR026055">
    <property type="entry name" value="FAR"/>
</dbReference>
<accession>A0AAD8ILQ7</accession>
<feature type="region of interest" description="Disordered" evidence="2">
    <location>
        <begin position="90"/>
        <end position="114"/>
    </location>
</feature>
<dbReference type="EC" id="1.2.1.84" evidence="1"/>
<reference evidence="4" key="2">
    <citation type="submission" date="2023-05" db="EMBL/GenBank/DDBJ databases">
        <authorList>
            <person name="Schelkunov M.I."/>
        </authorList>
    </citation>
    <scope>NUCLEOTIDE SEQUENCE</scope>
    <source>
        <strain evidence="4">Hsosn_3</strain>
        <tissue evidence="4">Leaf</tissue>
    </source>
</reference>
<dbReference type="GO" id="GO:0080019">
    <property type="term" value="F:alcohol-forming very long-chain fatty acyl-CoA reductase activity"/>
    <property type="evidence" value="ECO:0007669"/>
    <property type="project" value="InterPro"/>
</dbReference>
<protein>
    <recommendedName>
        <fullName evidence="1">Fatty acyl-CoA reductase</fullName>
        <ecNumber evidence="1">1.2.1.84</ecNumber>
    </recommendedName>
</protein>
<comment type="function">
    <text evidence="1">Catalyzes the reduction of fatty acyl-CoA to fatty alcohols.</text>
</comment>
<dbReference type="Pfam" id="PF07993">
    <property type="entry name" value="NAD_binding_4"/>
    <property type="match status" value="1"/>
</dbReference>
<keyword evidence="5" id="KW-1185">Reference proteome</keyword>
<dbReference type="Gene3D" id="3.40.50.720">
    <property type="entry name" value="NAD(P)-binding Rossmann-like Domain"/>
    <property type="match status" value="1"/>
</dbReference>
<gene>
    <name evidence="4" type="ORF">POM88_015462</name>
</gene>
<comment type="catalytic activity">
    <reaction evidence="1">
        <text>a long-chain fatty acyl-CoA + 2 NADPH + 2 H(+) = a long-chain primary fatty alcohol + 2 NADP(+) + CoA</text>
        <dbReference type="Rhea" id="RHEA:52716"/>
        <dbReference type="ChEBI" id="CHEBI:15378"/>
        <dbReference type="ChEBI" id="CHEBI:57287"/>
        <dbReference type="ChEBI" id="CHEBI:57783"/>
        <dbReference type="ChEBI" id="CHEBI:58349"/>
        <dbReference type="ChEBI" id="CHEBI:77396"/>
        <dbReference type="ChEBI" id="CHEBI:83139"/>
        <dbReference type="EC" id="1.2.1.84"/>
    </reaction>
</comment>
<keyword evidence="1" id="KW-0560">Oxidoreductase</keyword>
<dbReference type="AlphaFoldDB" id="A0AAD8ILQ7"/>
<dbReference type="Proteomes" id="UP001237642">
    <property type="component" value="Unassembled WGS sequence"/>
</dbReference>
<name>A0AAD8ILQ7_9APIA</name>
<evidence type="ECO:0000259" key="3">
    <source>
        <dbReference type="Pfam" id="PF07993"/>
    </source>
</evidence>
<evidence type="ECO:0000256" key="1">
    <source>
        <dbReference type="RuleBase" id="RU363097"/>
    </source>
</evidence>
<dbReference type="GO" id="GO:0102965">
    <property type="term" value="F:alcohol-forming long-chain fatty acyl-CoA reductase activity"/>
    <property type="evidence" value="ECO:0007669"/>
    <property type="project" value="UniProtKB-EC"/>
</dbReference>
<dbReference type="InterPro" id="IPR013120">
    <property type="entry name" value="FAR_NAD-bd"/>
</dbReference>
<feature type="compositionally biased region" description="Basic and acidic residues" evidence="2">
    <location>
        <begin position="90"/>
        <end position="100"/>
    </location>
</feature>
<dbReference type="PANTHER" id="PTHR11011:SF45">
    <property type="entry name" value="FATTY ACYL-COA REDUCTASE CG8306-RELATED"/>
    <property type="match status" value="1"/>
</dbReference>
<comment type="similarity">
    <text evidence="1">Belongs to the fatty acyl-CoA reductase family.</text>
</comment>
<reference evidence="4" key="1">
    <citation type="submission" date="2023-02" db="EMBL/GenBank/DDBJ databases">
        <title>Genome of toxic invasive species Heracleum sosnowskyi carries increased number of genes despite the absence of recent whole-genome duplications.</title>
        <authorList>
            <person name="Schelkunov M."/>
            <person name="Shtratnikova V."/>
            <person name="Makarenko M."/>
            <person name="Klepikova A."/>
            <person name="Omelchenko D."/>
            <person name="Novikova G."/>
            <person name="Obukhova E."/>
            <person name="Bogdanov V."/>
            <person name="Penin A."/>
            <person name="Logacheva M."/>
        </authorList>
    </citation>
    <scope>NUCLEOTIDE SEQUENCE</scope>
    <source>
        <strain evidence="4">Hsosn_3</strain>
        <tissue evidence="4">Leaf</tissue>
    </source>
</reference>
<comment type="caution">
    <text evidence="4">The sequence shown here is derived from an EMBL/GenBank/DDBJ whole genome shotgun (WGS) entry which is preliminary data.</text>
</comment>
<evidence type="ECO:0000313" key="5">
    <source>
        <dbReference type="Proteomes" id="UP001237642"/>
    </source>
</evidence>
<dbReference type="PANTHER" id="PTHR11011">
    <property type="entry name" value="MALE STERILITY PROTEIN 2-RELATED"/>
    <property type="match status" value="1"/>
</dbReference>
<organism evidence="4 5">
    <name type="scientific">Heracleum sosnowskyi</name>
    <dbReference type="NCBI Taxonomy" id="360622"/>
    <lineage>
        <taxon>Eukaryota</taxon>
        <taxon>Viridiplantae</taxon>
        <taxon>Streptophyta</taxon>
        <taxon>Embryophyta</taxon>
        <taxon>Tracheophyta</taxon>
        <taxon>Spermatophyta</taxon>
        <taxon>Magnoliopsida</taxon>
        <taxon>eudicotyledons</taxon>
        <taxon>Gunneridae</taxon>
        <taxon>Pentapetalae</taxon>
        <taxon>asterids</taxon>
        <taxon>campanulids</taxon>
        <taxon>Apiales</taxon>
        <taxon>Apiaceae</taxon>
        <taxon>Apioideae</taxon>
        <taxon>apioid superclade</taxon>
        <taxon>Tordylieae</taxon>
        <taxon>Tordyliinae</taxon>
        <taxon>Heracleum</taxon>
    </lineage>
</organism>
<dbReference type="EMBL" id="JAUIZM010000004">
    <property type="protein sequence ID" value="KAK1387284.1"/>
    <property type="molecule type" value="Genomic_DNA"/>
</dbReference>
<proteinExistence type="inferred from homology"/>
<keyword evidence="1" id="KW-0521">NADP</keyword>
<dbReference type="GO" id="GO:0035336">
    <property type="term" value="P:long-chain fatty-acyl-CoA metabolic process"/>
    <property type="evidence" value="ECO:0007669"/>
    <property type="project" value="TreeGrafter"/>
</dbReference>
<keyword evidence="1" id="KW-0444">Lipid biosynthesis</keyword>
<sequence>MESIKFDISANVNTGGTARIVSFAKTCENLKLYVHISTAYLCRQGEGKIMEESFGKGHFVRSNADIFDASHKHIPDLDIEADLRLASELEQSSKENEKGQISRKLGMSVRKWKV</sequence>
<evidence type="ECO:0000313" key="4">
    <source>
        <dbReference type="EMBL" id="KAK1387284.1"/>
    </source>
</evidence>